<keyword evidence="1" id="KW-0677">Repeat</keyword>
<dbReference type="AlphaFoldDB" id="A0A6A6S7P8"/>
<dbReference type="SMART" id="SM00248">
    <property type="entry name" value="ANK"/>
    <property type="match status" value="3"/>
</dbReference>
<dbReference type="PROSITE" id="PS50297">
    <property type="entry name" value="ANK_REP_REGION"/>
    <property type="match status" value="2"/>
</dbReference>
<sequence length="192" mass="21603">MDIIKMLLENGADANTSNNKGETPLHISLRIGRDYTCARKLISMGADATREDKDARTPLHSFFNDAISYFLRLHREYIDADAQDTRGMTMSHWACWTSKSVPEEIAWAFTSSTSTTLDVHGKSFLHFAVERGNIALVQYLLSSPQISEMSASDFEGRTLLHYATASGRAVQMMDTIMRHMRIDVQATDNHGR</sequence>
<keyword evidence="5" id="KW-1185">Reference proteome</keyword>
<feature type="repeat" description="ANK" evidence="3">
    <location>
        <begin position="1"/>
        <end position="19"/>
    </location>
</feature>
<name>A0A6A6S7P8_9PLEO</name>
<dbReference type="Pfam" id="PF12796">
    <property type="entry name" value="Ank_2"/>
    <property type="match status" value="1"/>
</dbReference>
<gene>
    <name evidence="4" type="ORF">P280DRAFT_425041</name>
</gene>
<protein>
    <submittedName>
        <fullName evidence="4">Ankyrin</fullName>
    </submittedName>
</protein>
<keyword evidence="2 3" id="KW-0040">ANK repeat</keyword>
<evidence type="ECO:0000313" key="5">
    <source>
        <dbReference type="Proteomes" id="UP000799753"/>
    </source>
</evidence>
<dbReference type="PROSITE" id="PS50088">
    <property type="entry name" value="ANK_REPEAT"/>
    <property type="match status" value="3"/>
</dbReference>
<dbReference type="PANTHER" id="PTHR24198">
    <property type="entry name" value="ANKYRIN REPEAT AND PROTEIN KINASE DOMAIN-CONTAINING PROTEIN"/>
    <property type="match status" value="1"/>
</dbReference>
<feature type="repeat" description="ANK" evidence="3">
    <location>
        <begin position="120"/>
        <end position="142"/>
    </location>
</feature>
<evidence type="ECO:0000256" key="3">
    <source>
        <dbReference type="PROSITE-ProRule" id="PRU00023"/>
    </source>
</evidence>
<dbReference type="EMBL" id="MU006782">
    <property type="protein sequence ID" value="KAF2642204.1"/>
    <property type="molecule type" value="Genomic_DNA"/>
</dbReference>
<dbReference type="OrthoDB" id="539213at2759"/>
<evidence type="ECO:0000313" key="4">
    <source>
        <dbReference type="EMBL" id="KAF2642204.1"/>
    </source>
</evidence>
<dbReference type="Proteomes" id="UP000799753">
    <property type="component" value="Unassembled WGS sequence"/>
</dbReference>
<dbReference type="InterPro" id="IPR036770">
    <property type="entry name" value="Ankyrin_rpt-contain_sf"/>
</dbReference>
<feature type="non-terminal residue" evidence="4">
    <location>
        <position position="192"/>
    </location>
</feature>
<dbReference type="Gene3D" id="1.25.40.20">
    <property type="entry name" value="Ankyrin repeat-containing domain"/>
    <property type="match status" value="2"/>
</dbReference>
<reference evidence="4" key="1">
    <citation type="journal article" date="2020" name="Stud. Mycol.">
        <title>101 Dothideomycetes genomes: a test case for predicting lifestyles and emergence of pathogens.</title>
        <authorList>
            <person name="Haridas S."/>
            <person name="Albert R."/>
            <person name="Binder M."/>
            <person name="Bloem J."/>
            <person name="Labutti K."/>
            <person name="Salamov A."/>
            <person name="Andreopoulos B."/>
            <person name="Baker S."/>
            <person name="Barry K."/>
            <person name="Bills G."/>
            <person name="Bluhm B."/>
            <person name="Cannon C."/>
            <person name="Castanera R."/>
            <person name="Culley D."/>
            <person name="Daum C."/>
            <person name="Ezra D."/>
            <person name="Gonzalez J."/>
            <person name="Henrissat B."/>
            <person name="Kuo A."/>
            <person name="Liang C."/>
            <person name="Lipzen A."/>
            <person name="Lutzoni F."/>
            <person name="Magnuson J."/>
            <person name="Mondo S."/>
            <person name="Nolan M."/>
            <person name="Ohm R."/>
            <person name="Pangilinan J."/>
            <person name="Park H.-J."/>
            <person name="Ramirez L."/>
            <person name="Alfaro M."/>
            <person name="Sun H."/>
            <person name="Tritt A."/>
            <person name="Yoshinaga Y."/>
            <person name="Zwiers L.-H."/>
            <person name="Turgeon B."/>
            <person name="Goodwin S."/>
            <person name="Spatafora J."/>
            <person name="Crous P."/>
            <person name="Grigoriev I."/>
        </authorList>
    </citation>
    <scope>NUCLEOTIDE SEQUENCE</scope>
    <source>
        <strain evidence="4">CBS 473.64</strain>
    </source>
</reference>
<dbReference type="Pfam" id="PF13637">
    <property type="entry name" value="Ank_4"/>
    <property type="match status" value="1"/>
</dbReference>
<accession>A0A6A6S7P8</accession>
<evidence type="ECO:0000256" key="1">
    <source>
        <dbReference type="ARBA" id="ARBA00022737"/>
    </source>
</evidence>
<dbReference type="SUPFAM" id="SSF48403">
    <property type="entry name" value="Ankyrin repeat"/>
    <property type="match status" value="1"/>
</dbReference>
<evidence type="ECO:0000256" key="2">
    <source>
        <dbReference type="ARBA" id="ARBA00023043"/>
    </source>
</evidence>
<dbReference type="PANTHER" id="PTHR24198:SF165">
    <property type="entry name" value="ANKYRIN REPEAT-CONTAINING PROTEIN-RELATED"/>
    <property type="match status" value="1"/>
</dbReference>
<feature type="repeat" description="ANK" evidence="3">
    <location>
        <begin position="20"/>
        <end position="53"/>
    </location>
</feature>
<organism evidence="4 5">
    <name type="scientific">Massarina eburnea CBS 473.64</name>
    <dbReference type="NCBI Taxonomy" id="1395130"/>
    <lineage>
        <taxon>Eukaryota</taxon>
        <taxon>Fungi</taxon>
        <taxon>Dikarya</taxon>
        <taxon>Ascomycota</taxon>
        <taxon>Pezizomycotina</taxon>
        <taxon>Dothideomycetes</taxon>
        <taxon>Pleosporomycetidae</taxon>
        <taxon>Pleosporales</taxon>
        <taxon>Massarineae</taxon>
        <taxon>Massarinaceae</taxon>
        <taxon>Massarina</taxon>
    </lineage>
</organism>
<dbReference type="InterPro" id="IPR002110">
    <property type="entry name" value="Ankyrin_rpt"/>
</dbReference>
<proteinExistence type="predicted"/>